<dbReference type="SMART" id="SM00382">
    <property type="entry name" value="AAA"/>
    <property type="match status" value="1"/>
</dbReference>
<dbReference type="SUPFAM" id="SSF52540">
    <property type="entry name" value="P-loop containing nucleoside triphosphate hydrolases"/>
    <property type="match status" value="1"/>
</dbReference>
<dbReference type="GO" id="GO:0016020">
    <property type="term" value="C:membrane"/>
    <property type="evidence" value="ECO:0007669"/>
    <property type="project" value="UniProtKB-SubCell"/>
</dbReference>
<dbReference type="PROSITE" id="PS00211">
    <property type="entry name" value="ABC_TRANSPORTER_1"/>
    <property type="match status" value="1"/>
</dbReference>
<feature type="transmembrane region" description="Helical" evidence="7">
    <location>
        <begin position="551"/>
        <end position="573"/>
    </location>
</feature>
<evidence type="ECO:0000256" key="5">
    <source>
        <dbReference type="ARBA" id="ARBA00022989"/>
    </source>
</evidence>
<keyword evidence="2 7" id="KW-0812">Transmembrane</keyword>
<evidence type="ECO:0000256" key="7">
    <source>
        <dbReference type="SAM" id="Phobius"/>
    </source>
</evidence>
<accession>A0A5E4MMW4</accession>
<dbReference type="PROSITE" id="PS50893">
    <property type="entry name" value="ABC_TRANSPORTER_2"/>
    <property type="match status" value="1"/>
</dbReference>
<evidence type="ECO:0000256" key="4">
    <source>
        <dbReference type="ARBA" id="ARBA00022840"/>
    </source>
</evidence>
<dbReference type="GO" id="GO:0005524">
    <property type="term" value="F:ATP binding"/>
    <property type="evidence" value="ECO:0007669"/>
    <property type="project" value="UniProtKB-KW"/>
</dbReference>
<sequence>MTYDVTVIGAYKSYGSSNVLNGLTMKIPTRSIYGLLGPSGCGKSTLIKCILGSIPLDFGCIDLKVDSLKKVGYMPQDTCLETTLTIKETFKYYGSLYSMNNTDIENRIDELNKFLILPNLNTYINKISGGQCRRVSLAITLLHDPKIIIFDEPTVGIDPVLRKIIWTEFTKMVEEQNKTIIITTHYIEEAIEANHVGLMRDGIIIDGGSPRDIFIRHGTNTLEEAFLKLCCEQKTNTTDRSKLHVNDKTKSNILLTHQLENKINLHRIKALLEKDYLVCSRDYLLIFTMIVLPILLCFIFCSSVGVKFKDMNIAIKNDEVNNILDCKHFIFDGCIFDENNNNITMSCVVMNYLESHDYKLVEVKYREDGEAKMNSPKFMGFLNFPKNYTKDLIEYINNRENYDNASRSFAHLTKENMLFVNQIETDVIDAVNDLLKNIANSCSYNVKQTSMTALEFFTVYGHNIKSYVNSTITIYIAILINYCPSLFGVSIMLSAKLDGVLGRSMFAGVKIFEFIISLFCIITALILVQMFTTCFIAYVILNNPIQITSGLFAFSILLLILGWLGFFFGVLSAIFSTSFVGGCNIITGSFFTQVLLSGMLWPFEGQPKLLRIGSELLPVRLISKTLNDIVLKGFAWNHSSIIKGTSSAIVYCMVIVLVLIVLGKYKRHWWIVQNIMEEGRRNFIFR</sequence>
<dbReference type="Proteomes" id="UP000325440">
    <property type="component" value="Unassembled WGS sequence"/>
</dbReference>
<keyword evidence="3" id="KW-0547">Nucleotide-binding</keyword>
<feature type="transmembrane region" description="Helical" evidence="7">
    <location>
        <begin position="472"/>
        <end position="494"/>
    </location>
</feature>
<keyword evidence="4" id="KW-0067">ATP-binding</keyword>
<evidence type="ECO:0000256" key="2">
    <source>
        <dbReference type="ARBA" id="ARBA00022692"/>
    </source>
</evidence>
<dbReference type="EMBL" id="CABPRJ010000950">
    <property type="protein sequence ID" value="VVC31700.1"/>
    <property type="molecule type" value="Genomic_DNA"/>
</dbReference>
<evidence type="ECO:0000313" key="9">
    <source>
        <dbReference type="EMBL" id="VVC31700.1"/>
    </source>
</evidence>
<dbReference type="InterPro" id="IPR013525">
    <property type="entry name" value="ABC2_TM"/>
</dbReference>
<keyword evidence="10" id="KW-1185">Reference proteome</keyword>
<feature type="transmembrane region" description="Helical" evidence="7">
    <location>
        <begin position="283"/>
        <end position="306"/>
    </location>
</feature>
<dbReference type="GO" id="GO:0016887">
    <property type="term" value="F:ATP hydrolysis activity"/>
    <property type="evidence" value="ECO:0007669"/>
    <property type="project" value="InterPro"/>
</dbReference>
<evidence type="ECO:0000256" key="6">
    <source>
        <dbReference type="ARBA" id="ARBA00023136"/>
    </source>
</evidence>
<dbReference type="PANTHER" id="PTHR43038:SF3">
    <property type="entry name" value="ABC TRANSPORTER G FAMILY MEMBER 20 ISOFORM X1"/>
    <property type="match status" value="1"/>
</dbReference>
<feature type="domain" description="ABC transporter" evidence="8">
    <location>
        <begin position="5"/>
        <end position="226"/>
    </location>
</feature>
<reference evidence="9 10" key="1">
    <citation type="submission" date="2019-08" db="EMBL/GenBank/DDBJ databases">
        <authorList>
            <person name="Alioto T."/>
            <person name="Alioto T."/>
            <person name="Gomez Garrido J."/>
        </authorList>
    </citation>
    <scope>NUCLEOTIDE SEQUENCE [LARGE SCALE GENOMIC DNA]</scope>
</reference>
<dbReference type="Pfam" id="PF12698">
    <property type="entry name" value="ABC2_membrane_3"/>
    <property type="match status" value="1"/>
</dbReference>
<gene>
    <name evidence="9" type="ORF">CINCED_3A009854</name>
</gene>
<protein>
    <submittedName>
        <fullName evidence="9">AAA+ ATPase domain,P-loop containing nucleoside triphosphate hydrolase,ABC transporter-like,ABC</fullName>
    </submittedName>
</protein>
<dbReference type="GO" id="GO:0140359">
    <property type="term" value="F:ABC-type transporter activity"/>
    <property type="evidence" value="ECO:0007669"/>
    <property type="project" value="InterPro"/>
</dbReference>
<dbReference type="CDD" id="cd03230">
    <property type="entry name" value="ABC_DR_subfamily_A"/>
    <property type="match status" value="1"/>
</dbReference>
<dbReference type="InterPro" id="IPR003593">
    <property type="entry name" value="AAA+_ATPase"/>
</dbReference>
<proteinExistence type="predicted"/>
<evidence type="ECO:0000256" key="3">
    <source>
        <dbReference type="ARBA" id="ARBA00022741"/>
    </source>
</evidence>
<evidence type="ECO:0000259" key="8">
    <source>
        <dbReference type="PROSITE" id="PS50893"/>
    </source>
</evidence>
<dbReference type="AlphaFoldDB" id="A0A5E4MMW4"/>
<keyword evidence="5 7" id="KW-1133">Transmembrane helix</keyword>
<dbReference type="OrthoDB" id="10255969at2759"/>
<name>A0A5E4MMW4_9HEMI</name>
<dbReference type="Pfam" id="PF00005">
    <property type="entry name" value="ABC_tran"/>
    <property type="match status" value="1"/>
</dbReference>
<dbReference type="PANTHER" id="PTHR43038">
    <property type="entry name" value="ATP-BINDING CASSETTE, SUB-FAMILY H, MEMBER 1"/>
    <property type="match status" value="1"/>
</dbReference>
<keyword evidence="9" id="KW-0378">Hydrolase</keyword>
<feature type="transmembrane region" description="Helical" evidence="7">
    <location>
        <begin position="648"/>
        <end position="665"/>
    </location>
</feature>
<dbReference type="InterPro" id="IPR003439">
    <property type="entry name" value="ABC_transporter-like_ATP-bd"/>
</dbReference>
<evidence type="ECO:0000256" key="1">
    <source>
        <dbReference type="ARBA" id="ARBA00004141"/>
    </source>
</evidence>
<feature type="transmembrane region" description="Helical" evidence="7">
    <location>
        <begin position="514"/>
        <end position="539"/>
    </location>
</feature>
<dbReference type="Gene3D" id="3.40.50.300">
    <property type="entry name" value="P-loop containing nucleotide triphosphate hydrolases"/>
    <property type="match status" value="1"/>
</dbReference>
<dbReference type="InterPro" id="IPR027417">
    <property type="entry name" value="P-loop_NTPase"/>
</dbReference>
<evidence type="ECO:0000313" key="10">
    <source>
        <dbReference type="Proteomes" id="UP000325440"/>
    </source>
</evidence>
<keyword evidence="6 7" id="KW-0472">Membrane</keyword>
<organism evidence="9 10">
    <name type="scientific">Cinara cedri</name>
    <dbReference type="NCBI Taxonomy" id="506608"/>
    <lineage>
        <taxon>Eukaryota</taxon>
        <taxon>Metazoa</taxon>
        <taxon>Ecdysozoa</taxon>
        <taxon>Arthropoda</taxon>
        <taxon>Hexapoda</taxon>
        <taxon>Insecta</taxon>
        <taxon>Pterygota</taxon>
        <taxon>Neoptera</taxon>
        <taxon>Paraneoptera</taxon>
        <taxon>Hemiptera</taxon>
        <taxon>Sternorrhyncha</taxon>
        <taxon>Aphidomorpha</taxon>
        <taxon>Aphidoidea</taxon>
        <taxon>Aphididae</taxon>
        <taxon>Lachninae</taxon>
        <taxon>Cinara</taxon>
    </lineage>
</organism>
<dbReference type="InterPro" id="IPR017871">
    <property type="entry name" value="ABC_transporter-like_CS"/>
</dbReference>
<comment type="subcellular location">
    <subcellularLocation>
        <location evidence="1">Membrane</location>
        <topology evidence="1">Multi-pass membrane protein</topology>
    </subcellularLocation>
</comment>